<name>A0A395HGI9_9EURO</name>
<dbReference type="OrthoDB" id="4510159at2759"/>
<gene>
    <name evidence="1" type="ORF">BO80DRAFT_431286</name>
</gene>
<dbReference type="RefSeq" id="XP_025579661.1">
    <property type="nucleotide sequence ID" value="XM_025720736.1"/>
</dbReference>
<evidence type="ECO:0000313" key="1">
    <source>
        <dbReference type="EMBL" id="RAL05334.1"/>
    </source>
</evidence>
<accession>A0A395HGI9</accession>
<reference evidence="1 2" key="1">
    <citation type="submission" date="2018-02" db="EMBL/GenBank/DDBJ databases">
        <title>The genomes of Aspergillus section Nigri reveals drivers in fungal speciation.</title>
        <authorList>
            <consortium name="DOE Joint Genome Institute"/>
            <person name="Vesth T.C."/>
            <person name="Nybo J."/>
            <person name="Theobald S."/>
            <person name="Brandl J."/>
            <person name="Frisvad J.C."/>
            <person name="Nielsen K.F."/>
            <person name="Lyhne E.K."/>
            <person name="Kogle M.E."/>
            <person name="Kuo A."/>
            <person name="Riley R."/>
            <person name="Clum A."/>
            <person name="Nolan M."/>
            <person name="Lipzen A."/>
            <person name="Salamov A."/>
            <person name="Henrissat B."/>
            <person name="Wiebenga A."/>
            <person name="De vries R.P."/>
            <person name="Grigoriev I.V."/>
            <person name="Mortensen U.H."/>
            <person name="Andersen M.R."/>
            <person name="Baker S.E."/>
        </authorList>
    </citation>
    <scope>NUCLEOTIDE SEQUENCE [LARGE SCALE GENOMIC DNA]</scope>
    <source>
        <strain evidence="1 2">CBS 121593</strain>
    </source>
</reference>
<organism evidence="1 2">
    <name type="scientific">Aspergillus ibericus CBS 121593</name>
    <dbReference type="NCBI Taxonomy" id="1448316"/>
    <lineage>
        <taxon>Eukaryota</taxon>
        <taxon>Fungi</taxon>
        <taxon>Dikarya</taxon>
        <taxon>Ascomycota</taxon>
        <taxon>Pezizomycotina</taxon>
        <taxon>Eurotiomycetes</taxon>
        <taxon>Eurotiomycetidae</taxon>
        <taxon>Eurotiales</taxon>
        <taxon>Aspergillaceae</taxon>
        <taxon>Aspergillus</taxon>
        <taxon>Aspergillus subgen. Circumdati</taxon>
    </lineage>
</organism>
<sequence>MTINRKSAHIYCKREDGTFGRPERWSCDDCGIEIATTLREDHLRAAEHAVNAAMYIRPHPNGKRYIKIRDVRRVYAHIKPIPIGCYRPAGAYKGKWKGAVTFVTAEDVEKAMKPFNGTKNRTKKFSGDVKDEYDYKDEYHYKDMYL</sequence>
<dbReference type="EMBL" id="KZ824421">
    <property type="protein sequence ID" value="RAL05334.1"/>
    <property type="molecule type" value="Genomic_DNA"/>
</dbReference>
<dbReference type="AlphaFoldDB" id="A0A395HGI9"/>
<evidence type="ECO:0000313" key="2">
    <source>
        <dbReference type="Proteomes" id="UP000249402"/>
    </source>
</evidence>
<dbReference type="Proteomes" id="UP000249402">
    <property type="component" value="Unassembled WGS sequence"/>
</dbReference>
<protein>
    <submittedName>
        <fullName evidence="1">Uncharacterized protein</fullName>
    </submittedName>
</protein>
<dbReference type="GeneID" id="37225601"/>
<dbReference type="VEuPathDB" id="FungiDB:BO80DRAFT_431286"/>
<proteinExistence type="predicted"/>
<keyword evidence="2" id="KW-1185">Reference proteome</keyword>